<dbReference type="AlphaFoldDB" id="A0A1F6P8M5"/>
<gene>
    <name evidence="1" type="ORF">A2563_02480</name>
</gene>
<accession>A0A1F6P8M5</accession>
<proteinExistence type="predicted"/>
<organism evidence="1 2">
    <name type="scientific">Candidatus Magasanikbacteria bacterium RIFOXYD1_FULL_40_23</name>
    <dbReference type="NCBI Taxonomy" id="1798705"/>
    <lineage>
        <taxon>Bacteria</taxon>
        <taxon>Candidatus Magasanikiibacteriota</taxon>
    </lineage>
</organism>
<comment type="caution">
    <text evidence="1">The sequence shown here is derived from an EMBL/GenBank/DDBJ whole genome shotgun (WGS) entry which is preliminary data.</text>
</comment>
<evidence type="ECO:0000313" key="2">
    <source>
        <dbReference type="Proteomes" id="UP000176634"/>
    </source>
</evidence>
<protein>
    <submittedName>
        <fullName evidence="1">Uncharacterized protein</fullName>
    </submittedName>
</protein>
<sequence>MTTKFNPNLLSPNDRGWLEEIDKNFDEYITTWIGEQKRGALTIEDIIMVATKIAELRKDNSLVEKIKKRMGLL</sequence>
<evidence type="ECO:0000313" key="1">
    <source>
        <dbReference type="EMBL" id="OGH92521.1"/>
    </source>
</evidence>
<name>A0A1F6P8M5_9BACT</name>
<reference evidence="1 2" key="1">
    <citation type="journal article" date="2016" name="Nat. Commun.">
        <title>Thousands of microbial genomes shed light on interconnected biogeochemical processes in an aquifer system.</title>
        <authorList>
            <person name="Anantharaman K."/>
            <person name="Brown C.T."/>
            <person name="Hug L.A."/>
            <person name="Sharon I."/>
            <person name="Castelle C.J."/>
            <person name="Probst A.J."/>
            <person name="Thomas B.C."/>
            <person name="Singh A."/>
            <person name="Wilkins M.J."/>
            <person name="Karaoz U."/>
            <person name="Brodie E.L."/>
            <person name="Williams K.H."/>
            <person name="Hubbard S.S."/>
            <person name="Banfield J.F."/>
        </authorList>
    </citation>
    <scope>NUCLEOTIDE SEQUENCE [LARGE SCALE GENOMIC DNA]</scope>
</reference>
<dbReference type="Proteomes" id="UP000176634">
    <property type="component" value="Unassembled WGS sequence"/>
</dbReference>
<dbReference type="STRING" id="1798705.A2563_02480"/>
<dbReference type="EMBL" id="MFRA01000005">
    <property type="protein sequence ID" value="OGH92521.1"/>
    <property type="molecule type" value="Genomic_DNA"/>
</dbReference>